<gene>
    <name evidence="9" type="ORF">RM543_15135</name>
</gene>
<name>A0ABU3DJY0_9RHOB</name>
<dbReference type="InterPro" id="IPR014711">
    <property type="entry name" value="TopoI_cat_a-hlx-sub_euk"/>
</dbReference>
<dbReference type="PRINTS" id="PR00416">
    <property type="entry name" value="EUTPISMRASEI"/>
</dbReference>
<evidence type="ECO:0000256" key="4">
    <source>
        <dbReference type="ARBA" id="ARBA00023029"/>
    </source>
</evidence>
<keyword evidence="5" id="KW-0238">DNA-binding</keyword>
<proteinExistence type="inferred from homology"/>
<dbReference type="Gene3D" id="3.30.66.10">
    <property type="entry name" value="DNA topoisomerase I domain"/>
    <property type="match status" value="1"/>
</dbReference>
<dbReference type="RefSeq" id="WP_311693093.1">
    <property type="nucleotide sequence ID" value="NZ_JAVRHL010000003.1"/>
</dbReference>
<dbReference type="InterPro" id="IPR001631">
    <property type="entry name" value="TopoI"/>
</dbReference>
<reference evidence="9 10" key="1">
    <citation type="submission" date="2023-09" db="EMBL/GenBank/DDBJ databases">
        <authorList>
            <person name="Rey-Velasco X."/>
        </authorList>
    </citation>
    <scope>NUCLEOTIDE SEQUENCE [LARGE SCALE GENOMIC DNA]</scope>
    <source>
        <strain evidence="9 10">F158</strain>
    </source>
</reference>
<dbReference type="Proteomes" id="UP001265259">
    <property type="component" value="Unassembled WGS sequence"/>
</dbReference>
<dbReference type="Pfam" id="PF21338">
    <property type="entry name" value="Top1B_N_bact"/>
    <property type="match status" value="1"/>
</dbReference>
<evidence type="ECO:0000259" key="8">
    <source>
        <dbReference type="Pfam" id="PF21338"/>
    </source>
</evidence>
<evidence type="ECO:0000259" key="7">
    <source>
        <dbReference type="Pfam" id="PF01028"/>
    </source>
</evidence>
<dbReference type="PROSITE" id="PS52038">
    <property type="entry name" value="TOPO_IB_2"/>
    <property type="match status" value="1"/>
</dbReference>
<feature type="domain" description="DNA topoisomerase I catalytic core eukaryotic-type" evidence="7">
    <location>
        <begin position="89"/>
        <end position="264"/>
    </location>
</feature>
<organism evidence="9 10">
    <name type="scientific">Tropicimonas omnivorans</name>
    <dbReference type="NCBI Taxonomy" id="3075590"/>
    <lineage>
        <taxon>Bacteria</taxon>
        <taxon>Pseudomonadati</taxon>
        <taxon>Pseudomonadota</taxon>
        <taxon>Alphaproteobacteria</taxon>
        <taxon>Rhodobacterales</taxon>
        <taxon>Roseobacteraceae</taxon>
        <taxon>Tropicimonas</taxon>
    </lineage>
</organism>
<comment type="caution">
    <text evidence="9">The sequence shown here is derived from an EMBL/GenBank/DDBJ whole genome shotgun (WGS) entry which is preliminary data.</text>
</comment>
<evidence type="ECO:0000256" key="6">
    <source>
        <dbReference type="ARBA" id="ARBA00023235"/>
    </source>
</evidence>
<keyword evidence="10" id="KW-1185">Reference proteome</keyword>
<keyword evidence="6" id="KW-0413">Isomerase</keyword>
<sequence>MPQQGLVYYPDSRPGIRREKRGTGFSYIAPDGTRIRDAKKRKEIASLAVPPAYMDVWICPFPNGHLQATGTDARSRKQYRYHPDWTEFRARRKFSNLAAFGEHLPSLRRWISNALRAEAGDPELAIGATLALIDRTSIRVGHPDYTSQNKSYGATTLRRRHVEFDCGRIALNYTAKGGQEVETQIHGPALARALHRIDDLPGAELIGWTDRHGEWHAVRSEQLSDRLSEICGSGATCKTFRTWNGTLAAWRHALSCGAERLTISGMAKAASEALHNTPTIARNSYIHPEIIALAEMDGEERVALLARHDVPSSGEYRAGEEALLSFLAA</sequence>
<evidence type="ECO:0000256" key="2">
    <source>
        <dbReference type="ARBA" id="ARBA00006645"/>
    </source>
</evidence>
<dbReference type="InterPro" id="IPR049331">
    <property type="entry name" value="Top1B_N_bact"/>
</dbReference>
<evidence type="ECO:0000313" key="10">
    <source>
        <dbReference type="Proteomes" id="UP001265259"/>
    </source>
</evidence>
<protein>
    <recommendedName>
        <fullName evidence="3">DNA topoisomerase</fullName>
        <ecNumber evidence="3">5.6.2.1</ecNumber>
    </recommendedName>
</protein>
<dbReference type="InterPro" id="IPR013500">
    <property type="entry name" value="TopoI_cat_euk"/>
</dbReference>
<accession>A0ABU3DJY0</accession>
<dbReference type="InterPro" id="IPR035447">
    <property type="entry name" value="DNA_topo_I_N_sf"/>
</dbReference>
<evidence type="ECO:0000256" key="5">
    <source>
        <dbReference type="ARBA" id="ARBA00023125"/>
    </source>
</evidence>
<dbReference type="Gene3D" id="3.90.15.10">
    <property type="entry name" value="Topoisomerase I, Chain A, domain 3"/>
    <property type="match status" value="1"/>
</dbReference>
<dbReference type="EMBL" id="JAVRHL010000003">
    <property type="protein sequence ID" value="MDT0684023.1"/>
    <property type="molecule type" value="Genomic_DNA"/>
</dbReference>
<dbReference type="InterPro" id="IPR011010">
    <property type="entry name" value="DNA_brk_join_enz"/>
</dbReference>
<evidence type="ECO:0000313" key="9">
    <source>
        <dbReference type="EMBL" id="MDT0684023.1"/>
    </source>
</evidence>
<evidence type="ECO:0000256" key="1">
    <source>
        <dbReference type="ARBA" id="ARBA00000213"/>
    </source>
</evidence>
<feature type="domain" description="DNA topoisomerase IB N-terminal" evidence="8">
    <location>
        <begin position="24"/>
        <end position="72"/>
    </location>
</feature>
<comment type="catalytic activity">
    <reaction evidence="1">
        <text>ATP-independent breakage of single-stranded DNA, followed by passage and rejoining.</text>
        <dbReference type="EC" id="5.6.2.1"/>
    </reaction>
</comment>
<dbReference type="Gene3D" id="1.10.132.120">
    <property type="match status" value="1"/>
</dbReference>
<dbReference type="SUPFAM" id="SSF55869">
    <property type="entry name" value="DNA topoisomerase I domain"/>
    <property type="match status" value="1"/>
</dbReference>
<dbReference type="EC" id="5.6.2.1" evidence="3"/>
<dbReference type="Pfam" id="PF01028">
    <property type="entry name" value="Topoisom_I"/>
    <property type="match status" value="1"/>
</dbReference>
<dbReference type="SUPFAM" id="SSF56349">
    <property type="entry name" value="DNA breaking-rejoining enzymes"/>
    <property type="match status" value="1"/>
</dbReference>
<keyword evidence="4" id="KW-0799">Topoisomerase</keyword>
<comment type="similarity">
    <text evidence="2">Belongs to the type IB topoisomerase family.</text>
</comment>
<evidence type="ECO:0000256" key="3">
    <source>
        <dbReference type="ARBA" id="ARBA00012891"/>
    </source>
</evidence>